<dbReference type="AlphaFoldDB" id="A0A3S5Y1Q1"/>
<name>A0A3S5Y1Q1_RHOH1</name>
<sequence>MPVKKWWIIGGAVVVVLLGVLAGPWIYGKFIAEDDAPAASVSTEGAQAASGSVDGQWAVGPGEGPNKTAAGYTVSEILNGARVTVVGTTDQVNGNATVADQKLTSAEVVVQVAGIATDNARRDGQFRGNVMDTENFPTAVFRLTTPVDLATLPTDGTAATVKADGTLTLKDQTRPVSVDVKVLHTGDTLVASGAVPVTWSDYGITPPSLGFVTVDDNGTVDFLVSLARA</sequence>
<dbReference type="SMART" id="SM00867">
    <property type="entry name" value="YceI"/>
    <property type="match status" value="1"/>
</dbReference>
<dbReference type="PANTHER" id="PTHR34406">
    <property type="entry name" value="PROTEIN YCEI"/>
    <property type="match status" value="1"/>
</dbReference>
<evidence type="ECO:0000313" key="5">
    <source>
        <dbReference type="Proteomes" id="UP000006892"/>
    </source>
</evidence>
<dbReference type="PANTHER" id="PTHR34406:SF1">
    <property type="entry name" value="PROTEIN YCEI"/>
    <property type="match status" value="1"/>
</dbReference>
<dbReference type="Pfam" id="PF04264">
    <property type="entry name" value="YceI"/>
    <property type="match status" value="1"/>
</dbReference>
<dbReference type="Gene3D" id="2.40.128.110">
    <property type="entry name" value="Lipid/polyisoprenoid-binding, YceI-like"/>
    <property type="match status" value="1"/>
</dbReference>
<feature type="domain" description="Lipid/polyisoprenoid-binding YceI-like" evidence="3">
    <location>
        <begin position="56"/>
        <end position="227"/>
    </location>
</feature>
<reference evidence="4" key="1">
    <citation type="journal article" date="2010" name="PLoS Genet.">
        <title>The genome of a pathogenic rhodococcus: cooptive virulence underpinned by key gene acquisitions.</title>
        <authorList>
            <person name="Letek M."/>
            <person name="Gonzalez P."/>
            <person name="Macarthur I."/>
            <person name="Rodriguez H."/>
            <person name="Freeman T.C."/>
            <person name="Valero-Rello A."/>
            <person name="Blanco M."/>
            <person name="Buckley T."/>
            <person name="Cherevach I."/>
            <person name="Fahey R."/>
            <person name="Hapeshi A."/>
            <person name="Holdstock J."/>
            <person name="Leadon D."/>
            <person name="Navas J."/>
            <person name="Ocampo A."/>
            <person name="Quail M.A."/>
            <person name="Sanders M."/>
            <person name="Scortti M.M."/>
            <person name="Prescott J.F."/>
            <person name="Fogarty U."/>
            <person name="Meijer W.G."/>
            <person name="Parkhill J."/>
            <person name="Bentley S.D."/>
            <person name="Vazquez-Boland J.A."/>
        </authorList>
    </citation>
    <scope>NUCLEOTIDE SEQUENCE [LARGE SCALE GENOMIC DNA]</scope>
    <source>
        <strain evidence="4 5">103S</strain>
    </source>
</reference>
<keyword evidence="2" id="KW-1133">Transmembrane helix</keyword>
<dbReference type="Proteomes" id="UP001154400">
    <property type="component" value="Chromosome"/>
</dbReference>
<evidence type="ECO:0000259" key="3">
    <source>
        <dbReference type="SMART" id="SM00867"/>
    </source>
</evidence>
<evidence type="ECO:0000256" key="2">
    <source>
        <dbReference type="SAM" id="Phobius"/>
    </source>
</evidence>
<gene>
    <name evidence="4" type="ORF">REQ_03191</name>
</gene>
<dbReference type="KEGG" id="req:REQ_03191"/>
<dbReference type="SUPFAM" id="SSF101874">
    <property type="entry name" value="YceI-like"/>
    <property type="match status" value="1"/>
</dbReference>
<protein>
    <submittedName>
        <fullName evidence="4">Secreted protein</fullName>
    </submittedName>
</protein>
<feature type="transmembrane region" description="Helical" evidence="2">
    <location>
        <begin position="6"/>
        <end position="27"/>
    </location>
</feature>
<proteinExistence type="inferred from homology"/>
<dbReference type="EMBL" id="FN563149">
    <property type="protein sequence ID" value="CBH46459.1"/>
    <property type="molecule type" value="Genomic_DNA"/>
</dbReference>
<keyword evidence="2" id="KW-0472">Membrane</keyword>
<dbReference type="InterPro" id="IPR007372">
    <property type="entry name" value="Lipid/polyisoprenoid-bd_YceI"/>
</dbReference>
<keyword evidence="2" id="KW-0812">Transmembrane</keyword>
<accession>A0A3S5Y1Q1</accession>
<evidence type="ECO:0000313" key="4">
    <source>
        <dbReference type="EMBL" id="CBH46459.1"/>
    </source>
</evidence>
<comment type="similarity">
    <text evidence="1">Belongs to the UPF0312 family.</text>
</comment>
<organism evidence="4">
    <name type="scientific">Rhodococcus hoagii (strain 103S)</name>
    <name type="common">Rhodococcus equi</name>
    <dbReference type="NCBI Taxonomy" id="685727"/>
    <lineage>
        <taxon>Bacteria</taxon>
        <taxon>Bacillati</taxon>
        <taxon>Actinomycetota</taxon>
        <taxon>Actinomycetes</taxon>
        <taxon>Mycobacteriales</taxon>
        <taxon>Nocardiaceae</taxon>
        <taxon>Prescottella</taxon>
    </lineage>
</organism>
<evidence type="ECO:0000256" key="1">
    <source>
        <dbReference type="ARBA" id="ARBA00008812"/>
    </source>
</evidence>
<dbReference type="InterPro" id="IPR036761">
    <property type="entry name" value="TTHA0802/YceI-like_sf"/>
</dbReference>